<name>A0A7Y3SDT5_9HYPH</name>
<accession>A0A7Y3SDT5</accession>
<comment type="caution">
    <text evidence="1">The sequence shown here is derived from an EMBL/GenBank/DDBJ whole genome shotgun (WGS) entry which is preliminary data.</text>
</comment>
<keyword evidence="2" id="KW-1185">Reference proteome</keyword>
<organism evidence="1 2">
    <name type="scientific">Rhizobium sophorae</name>
    <dbReference type="NCBI Taxonomy" id="1535242"/>
    <lineage>
        <taxon>Bacteria</taxon>
        <taxon>Pseudomonadati</taxon>
        <taxon>Pseudomonadota</taxon>
        <taxon>Alphaproteobacteria</taxon>
        <taxon>Hyphomicrobiales</taxon>
        <taxon>Rhizobiaceae</taxon>
        <taxon>Rhizobium/Agrobacterium group</taxon>
        <taxon>Rhizobium</taxon>
    </lineage>
</organism>
<reference evidence="1 2" key="1">
    <citation type="submission" date="2020-02" db="EMBL/GenBank/DDBJ databases">
        <authorList>
            <person name="Sun Q."/>
        </authorList>
    </citation>
    <scope>NUCLEOTIDE SEQUENCE [LARGE SCALE GENOMIC DNA]</scope>
    <source>
        <strain evidence="1 2">CCBAU 03386</strain>
    </source>
</reference>
<dbReference type="RefSeq" id="WP_168314732.1">
    <property type="nucleotide sequence ID" value="NZ_JABFCN010000066.1"/>
</dbReference>
<dbReference type="Proteomes" id="UP000519972">
    <property type="component" value="Unassembled WGS sequence"/>
</dbReference>
<dbReference type="AlphaFoldDB" id="A0A7Y3SDT5"/>
<evidence type="ECO:0000313" key="2">
    <source>
        <dbReference type="Proteomes" id="UP000519972"/>
    </source>
</evidence>
<sequence length="78" mass="8663">MDEVAVSDQYPPRRGAAAERLLMIQIEAAAKNRYMQGHGIQVQMHWCAYFRAAGPLSPAGTVFCVRVRCAQQPTSLIE</sequence>
<dbReference type="EMBL" id="JABFCN010000066">
    <property type="protein sequence ID" value="NNU41390.1"/>
    <property type="molecule type" value="Genomic_DNA"/>
</dbReference>
<protein>
    <submittedName>
        <fullName evidence="1">Uncharacterized protein</fullName>
    </submittedName>
</protein>
<proteinExistence type="predicted"/>
<gene>
    <name evidence="1" type="ORF">G9X64_33895</name>
</gene>
<evidence type="ECO:0000313" key="1">
    <source>
        <dbReference type="EMBL" id="NNU41390.1"/>
    </source>
</evidence>